<protein>
    <submittedName>
        <fullName evidence="2">Fic family protein</fullName>
    </submittedName>
</protein>
<sequence>MAKLEIKIIRGHKYVYIKDKVRVNDKYLSVTVYVGRLEKTTTEQFIKKLGEYQIAKLNIFTDFWLKKKRSYLDDDKALNLEELHYSYRLFGEHYPDEMKRYEQSVFARYVQGTTAIEGNTITLRQAEELLEHNITPAGKSVREVYEILNFRKLRDFLEEYEGDVSERLIKKMHSIIMENLLESPGEYRKIQVLIEKAEHEPPPAFEVPELMRELVEWYRKNRRSMHPFELAVLLHTKFVTIHPFVDGNGRVARALMNFVLERNGYPTLYLGLEDRAMYLDAVAEGDKENYQPVIDFMYKVYVNQHRMILNEIYGKIKNGEIRAFPEMDELLKQFMKLKLKG</sequence>
<feature type="domain" description="Fido" evidence="1">
    <location>
        <begin position="164"/>
        <end position="299"/>
    </location>
</feature>
<dbReference type="InterPro" id="IPR003812">
    <property type="entry name" value="Fido"/>
</dbReference>
<gene>
    <name evidence="2" type="ORF">LPQ35_00445</name>
</gene>
<dbReference type="SUPFAM" id="SSF140931">
    <property type="entry name" value="Fic-like"/>
    <property type="match status" value="1"/>
</dbReference>
<evidence type="ECO:0000313" key="2">
    <source>
        <dbReference type="EMBL" id="XAT63869.1"/>
    </source>
</evidence>
<dbReference type="InterPro" id="IPR036597">
    <property type="entry name" value="Fido-like_dom_sf"/>
</dbReference>
<dbReference type="Pfam" id="PF02661">
    <property type="entry name" value="Fic"/>
    <property type="match status" value="1"/>
</dbReference>
<dbReference type="PANTHER" id="PTHR13504:SF38">
    <property type="entry name" value="FIDO DOMAIN-CONTAINING PROTEIN"/>
    <property type="match status" value="1"/>
</dbReference>
<proteinExistence type="predicted"/>
<name>A0ABZ3H3Y8_GEOAI</name>
<evidence type="ECO:0000259" key="1">
    <source>
        <dbReference type="PROSITE" id="PS51459"/>
    </source>
</evidence>
<evidence type="ECO:0000313" key="3">
    <source>
        <dbReference type="Proteomes" id="UP001492541"/>
    </source>
</evidence>
<organism evidence="2 3">
    <name type="scientific">Geoglobus acetivorans</name>
    <dbReference type="NCBI Taxonomy" id="565033"/>
    <lineage>
        <taxon>Archaea</taxon>
        <taxon>Methanobacteriati</taxon>
        <taxon>Methanobacteriota</taxon>
        <taxon>Archaeoglobi</taxon>
        <taxon>Archaeoglobales</taxon>
        <taxon>Archaeoglobaceae</taxon>
        <taxon>Geoglobus</taxon>
    </lineage>
</organism>
<accession>A0ABZ3H3Y8</accession>
<dbReference type="RefSeq" id="WP_193806748.1">
    <property type="nucleotide sequence ID" value="NZ_CP087714.1"/>
</dbReference>
<dbReference type="InterPro" id="IPR040198">
    <property type="entry name" value="Fido_containing"/>
</dbReference>
<dbReference type="PROSITE" id="PS51459">
    <property type="entry name" value="FIDO"/>
    <property type="match status" value="1"/>
</dbReference>
<reference evidence="2 3" key="1">
    <citation type="submission" date="2021-11" db="EMBL/GenBank/DDBJ databases">
        <title>Whole genome of Geoglobus acetivorans.</title>
        <authorList>
            <person name="Liu D."/>
        </authorList>
    </citation>
    <scope>NUCLEOTIDE SEQUENCE [LARGE SCALE GENOMIC DNA]</scope>
    <source>
        <strain evidence="2 3">SBH6</strain>
    </source>
</reference>
<dbReference type="EMBL" id="CP087714">
    <property type="protein sequence ID" value="XAT63869.1"/>
    <property type="molecule type" value="Genomic_DNA"/>
</dbReference>
<keyword evidence="3" id="KW-1185">Reference proteome</keyword>
<dbReference type="GeneID" id="90448106"/>
<dbReference type="PANTHER" id="PTHR13504">
    <property type="entry name" value="FIDO DOMAIN-CONTAINING PROTEIN DDB_G0283145"/>
    <property type="match status" value="1"/>
</dbReference>
<dbReference type="Gene3D" id="1.10.3290.10">
    <property type="entry name" value="Fido-like domain"/>
    <property type="match status" value="1"/>
</dbReference>
<dbReference type="Proteomes" id="UP001492541">
    <property type="component" value="Chromosome"/>
</dbReference>